<dbReference type="PANTHER" id="PTHR34235">
    <property type="entry name" value="SLR1203 PROTEIN-RELATED"/>
    <property type="match status" value="1"/>
</dbReference>
<evidence type="ECO:0000313" key="2">
    <source>
        <dbReference type="Proteomes" id="UP000030661"/>
    </source>
</evidence>
<sequence length="115" mass="13540">MSKDDKINKIESFMEILLLHLIKQHAEKRTTCSWEVSIRNAVRKILFINKRRKAGEDYLSQEELWAVIHEAWDSALLSASLEALEGRYDEVELAQKFDIDQVKHKDMELIQQKRG</sequence>
<dbReference type="PANTHER" id="PTHR34235:SF1">
    <property type="entry name" value="SLR0416 PROTEIN"/>
    <property type="match status" value="1"/>
</dbReference>
<accession>A0A081C9F1</accession>
<organism evidence="1">
    <name type="scientific">Vecturithrix granuli</name>
    <dbReference type="NCBI Taxonomy" id="1499967"/>
    <lineage>
        <taxon>Bacteria</taxon>
        <taxon>Candidatus Moduliflexota</taxon>
        <taxon>Candidatus Vecturitrichia</taxon>
        <taxon>Candidatus Vecturitrichales</taxon>
        <taxon>Candidatus Vecturitrichaceae</taxon>
        <taxon>Candidatus Vecturithrix</taxon>
    </lineage>
</organism>
<protein>
    <submittedName>
        <fullName evidence="1">Uncharacterized protein</fullName>
    </submittedName>
</protein>
<evidence type="ECO:0000313" key="1">
    <source>
        <dbReference type="EMBL" id="GAK61206.1"/>
    </source>
</evidence>
<name>A0A081C9F1_VECG1</name>
<dbReference type="eggNOG" id="ENOG5032F4U">
    <property type="taxonomic scope" value="Bacteria"/>
</dbReference>
<dbReference type="Gene3D" id="1.20.1220.20">
    <property type="entry name" value="Uncharcterised protein PF01724"/>
    <property type="match status" value="1"/>
</dbReference>
<dbReference type="Proteomes" id="UP000030661">
    <property type="component" value="Unassembled WGS sequence"/>
</dbReference>
<dbReference type="InterPro" id="IPR002636">
    <property type="entry name" value="DUF29"/>
</dbReference>
<dbReference type="AlphaFoldDB" id="A0A081C9F1"/>
<gene>
    <name evidence="1" type="ORF">U27_01105</name>
</gene>
<keyword evidence="2" id="KW-1185">Reference proteome</keyword>
<reference evidence="1" key="1">
    <citation type="journal article" date="2015" name="PeerJ">
        <title>First genomic representation of candidate bacterial phylum KSB3 points to enhanced environmental sensing as a trigger of wastewater bulking.</title>
        <authorList>
            <person name="Sekiguchi Y."/>
            <person name="Ohashi A."/>
            <person name="Parks D.H."/>
            <person name="Yamauchi T."/>
            <person name="Tyson G.W."/>
            <person name="Hugenholtz P."/>
        </authorList>
    </citation>
    <scope>NUCLEOTIDE SEQUENCE [LARGE SCALE GENOMIC DNA]</scope>
</reference>
<proteinExistence type="predicted"/>
<dbReference type="EMBL" id="DF820477">
    <property type="protein sequence ID" value="GAK61206.1"/>
    <property type="molecule type" value="Genomic_DNA"/>
</dbReference>
<dbReference type="HOGENOM" id="CLU_134228_0_0_0"/>